<feature type="region of interest" description="Disordered" evidence="1">
    <location>
        <begin position="71"/>
        <end position="101"/>
    </location>
</feature>
<sequence length="224" mass="23406">MFPFVIFFLQKTHSSSRLFSPHICFTCNLSLPHFSLLSPLHSTPTLHRSPVRNPGGALALGRCLGRCGRRGGGGGNDDGDGGDTEGGGGGWGGGGGEGEGVVRAAGAADEIKHVAPPRALLRPRRGIITRDNCVHNSAPPAAQRGARSPARAPARPPASQPRSPHPSPPPRPRAAPAARIPRRRPRLTRGPLAPPRAAAPLLQPRRPRGVTGVLGNANCFTRLV</sequence>
<evidence type="ECO:0000313" key="3">
    <source>
        <dbReference type="Proteomes" id="UP001378592"/>
    </source>
</evidence>
<accession>A0AAN9VB50</accession>
<dbReference type="AlphaFoldDB" id="A0AAN9VB50"/>
<organism evidence="2 3">
    <name type="scientific">Gryllus longicercus</name>
    <dbReference type="NCBI Taxonomy" id="2509291"/>
    <lineage>
        <taxon>Eukaryota</taxon>
        <taxon>Metazoa</taxon>
        <taxon>Ecdysozoa</taxon>
        <taxon>Arthropoda</taxon>
        <taxon>Hexapoda</taxon>
        <taxon>Insecta</taxon>
        <taxon>Pterygota</taxon>
        <taxon>Neoptera</taxon>
        <taxon>Polyneoptera</taxon>
        <taxon>Orthoptera</taxon>
        <taxon>Ensifera</taxon>
        <taxon>Gryllidea</taxon>
        <taxon>Grylloidea</taxon>
        <taxon>Gryllidae</taxon>
        <taxon>Gryllinae</taxon>
        <taxon>Gryllus</taxon>
    </lineage>
</organism>
<evidence type="ECO:0000256" key="1">
    <source>
        <dbReference type="SAM" id="MobiDB-lite"/>
    </source>
</evidence>
<dbReference type="EMBL" id="JAZDUA010000500">
    <property type="protein sequence ID" value="KAK7791774.1"/>
    <property type="molecule type" value="Genomic_DNA"/>
</dbReference>
<keyword evidence="3" id="KW-1185">Reference proteome</keyword>
<feature type="compositionally biased region" description="Pro residues" evidence="1">
    <location>
        <begin position="154"/>
        <end position="173"/>
    </location>
</feature>
<name>A0AAN9VB50_9ORTH</name>
<proteinExistence type="predicted"/>
<evidence type="ECO:0000313" key="2">
    <source>
        <dbReference type="EMBL" id="KAK7791774.1"/>
    </source>
</evidence>
<feature type="compositionally biased region" description="Gly residues" evidence="1">
    <location>
        <begin position="84"/>
        <end position="99"/>
    </location>
</feature>
<feature type="compositionally biased region" description="Low complexity" evidence="1">
    <location>
        <begin position="138"/>
        <end position="153"/>
    </location>
</feature>
<gene>
    <name evidence="2" type="ORF">R5R35_001696</name>
</gene>
<reference evidence="2 3" key="1">
    <citation type="submission" date="2024-03" db="EMBL/GenBank/DDBJ databases">
        <title>The genome assembly and annotation of the cricket Gryllus longicercus Weissman &amp; Gray.</title>
        <authorList>
            <person name="Szrajer S."/>
            <person name="Gray D."/>
            <person name="Ylla G."/>
        </authorList>
    </citation>
    <scope>NUCLEOTIDE SEQUENCE [LARGE SCALE GENOMIC DNA]</scope>
    <source>
        <strain evidence="2">DAG 2021-001</strain>
        <tissue evidence="2">Whole body minus gut</tissue>
    </source>
</reference>
<dbReference type="Proteomes" id="UP001378592">
    <property type="component" value="Unassembled WGS sequence"/>
</dbReference>
<feature type="region of interest" description="Disordered" evidence="1">
    <location>
        <begin position="131"/>
        <end position="212"/>
    </location>
</feature>
<feature type="compositionally biased region" description="Low complexity" evidence="1">
    <location>
        <begin position="188"/>
        <end position="204"/>
    </location>
</feature>
<comment type="caution">
    <text evidence="2">The sequence shown here is derived from an EMBL/GenBank/DDBJ whole genome shotgun (WGS) entry which is preliminary data.</text>
</comment>
<protein>
    <submittedName>
        <fullName evidence="2">Uncharacterized protein</fullName>
    </submittedName>
</protein>